<dbReference type="EMBL" id="NIDE01000002">
    <property type="protein sequence ID" value="OWK45375.1"/>
    <property type="molecule type" value="Genomic_DNA"/>
</dbReference>
<keyword evidence="2" id="KW-1185">Reference proteome</keyword>
<evidence type="ECO:0000313" key="2">
    <source>
        <dbReference type="Proteomes" id="UP000214646"/>
    </source>
</evidence>
<accession>A0A225E9X7</accession>
<name>A0A225E9X7_9BACT</name>
<dbReference type="AlphaFoldDB" id="A0A225E9X7"/>
<reference evidence="2" key="1">
    <citation type="submission" date="2017-06" db="EMBL/GenBank/DDBJ databases">
        <title>Genome analysis of Fimbriiglobus ruber SP5, the first member of the order Planctomycetales with confirmed chitinolytic capability.</title>
        <authorList>
            <person name="Ravin N.V."/>
            <person name="Rakitin A.L."/>
            <person name="Ivanova A.A."/>
            <person name="Beletsky A.V."/>
            <person name="Kulichevskaya I.S."/>
            <person name="Mardanov A.V."/>
            <person name="Dedysh S.N."/>
        </authorList>
    </citation>
    <scope>NUCLEOTIDE SEQUENCE [LARGE SCALE GENOMIC DNA]</scope>
    <source>
        <strain evidence="2">SP5</strain>
    </source>
</reference>
<sequence>MAQFCGRLKRDCRRFVSVAFPEGSVNDRRSRPSVFVAHRGTNREPKQVVYTARASRYHFSSSF</sequence>
<gene>
    <name evidence="1" type="ORF">FRUB_01706</name>
</gene>
<comment type="caution">
    <text evidence="1">The sequence shown here is derived from an EMBL/GenBank/DDBJ whole genome shotgun (WGS) entry which is preliminary data.</text>
</comment>
<proteinExistence type="predicted"/>
<dbReference type="Proteomes" id="UP000214646">
    <property type="component" value="Unassembled WGS sequence"/>
</dbReference>
<protein>
    <submittedName>
        <fullName evidence="1">Uncharacterized protein</fullName>
    </submittedName>
</protein>
<evidence type="ECO:0000313" key="1">
    <source>
        <dbReference type="EMBL" id="OWK45375.1"/>
    </source>
</evidence>
<organism evidence="1 2">
    <name type="scientific">Fimbriiglobus ruber</name>
    <dbReference type="NCBI Taxonomy" id="1908690"/>
    <lineage>
        <taxon>Bacteria</taxon>
        <taxon>Pseudomonadati</taxon>
        <taxon>Planctomycetota</taxon>
        <taxon>Planctomycetia</taxon>
        <taxon>Gemmatales</taxon>
        <taxon>Gemmataceae</taxon>
        <taxon>Fimbriiglobus</taxon>
    </lineage>
</organism>